<dbReference type="GO" id="GO:0005730">
    <property type="term" value="C:nucleolus"/>
    <property type="evidence" value="ECO:0007669"/>
    <property type="project" value="TreeGrafter"/>
</dbReference>
<comment type="caution">
    <text evidence="5">The sequence shown here is derived from an EMBL/GenBank/DDBJ whole genome shotgun (WGS) entry which is preliminary data.</text>
</comment>
<sequence length="205" mass="23376">SFRFIFDISNVKMLREYARNVQLAQYSVPSPFGRISKEDLEKAREVLDKLARNLEEMDEFREKNPPNMKEVFRLTDEQYSLSSSFYSLLPIGGYERSSIPVITESNRLTEARSLLTTLGDIEIAGRLISAAVYSEKKRGLDPIKYIMEAIDCSISLIPPKETLAQRVLQWIANSNEGVKIDSIYSINSRRAAEAMKKHAKCENAM</sequence>
<dbReference type="InterPro" id="IPR036616">
    <property type="entry name" value="Poly(ADP-ribose)pol_reg_dom_sf"/>
</dbReference>
<dbReference type="AlphaFoldDB" id="A0AAV5VW63"/>
<gene>
    <name evidence="5" type="ORF">PFISCL1PPCAC_15313</name>
</gene>
<keyword evidence="1" id="KW-0328">Glycosyltransferase</keyword>
<keyword evidence="6" id="KW-1185">Reference proteome</keyword>
<organism evidence="5 6">
    <name type="scientific">Pristionchus fissidentatus</name>
    <dbReference type="NCBI Taxonomy" id="1538716"/>
    <lineage>
        <taxon>Eukaryota</taxon>
        <taxon>Metazoa</taxon>
        <taxon>Ecdysozoa</taxon>
        <taxon>Nematoda</taxon>
        <taxon>Chromadorea</taxon>
        <taxon>Rhabditida</taxon>
        <taxon>Rhabditina</taxon>
        <taxon>Diplogasteromorpha</taxon>
        <taxon>Diplogasteroidea</taxon>
        <taxon>Neodiplogasteridae</taxon>
        <taxon>Pristionchus</taxon>
    </lineage>
</organism>
<evidence type="ECO:0000313" key="6">
    <source>
        <dbReference type="Proteomes" id="UP001432322"/>
    </source>
</evidence>
<dbReference type="InterPro" id="IPR050800">
    <property type="entry name" value="ARTD/PARP"/>
</dbReference>
<dbReference type="PANTHER" id="PTHR10459">
    <property type="entry name" value="DNA LIGASE"/>
    <property type="match status" value="1"/>
</dbReference>
<evidence type="ECO:0000256" key="1">
    <source>
        <dbReference type="ARBA" id="ARBA00022676"/>
    </source>
</evidence>
<evidence type="ECO:0000313" key="5">
    <source>
        <dbReference type="EMBL" id="GMT24016.1"/>
    </source>
</evidence>
<dbReference type="InterPro" id="IPR004102">
    <property type="entry name" value="Poly(ADP-ribose)pol_reg_dom"/>
</dbReference>
<accession>A0AAV5VW63</accession>
<protein>
    <recommendedName>
        <fullName evidence="4">PARP alpha-helical domain-containing protein</fullName>
    </recommendedName>
</protein>
<keyword evidence="2" id="KW-0808">Transferase</keyword>
<keyword evidence="3" id="KW-0520">NAD</keyword>
<dbReference type="PROSITE" id="PS51060">
    <property type="entry name" value="PARP_ALPHA_HD"/>
    <property type="match status" value="1"/>
</dbReference>
<name>A0AAV5VW63_9BILA</name>
<dbReference type="SUPFAM" id="SSF47587">
    <property type="entry name" value="Domain of poly(ADP-ribose) polymerase"/>
    <property type="match status" value="1"/>
</dbReference>
<dbReference type="GO" id="GO:0003950">
    <property type="term" value="F:NAD+ poly-ADP-ribosyltransferase activity"/>
    <property type="evidence" value="ECO:0007669"/>
    <property type="project" value="InterPro"/>
</dbReference>
<dbReference type="Gene3D" id="1.20.142.10">
    <property type="entry name" value="Poly(ADP-ribose) polymerase, regulatory domain"/>
    <property type="match status" value="1"/>
</dbReference>
<dbReference type="GO" id="GO:0006302">
    <property type="term" value="P:double-strand break repair"/>
    <property type="evidence" value="ECO:0007669"/>
    <property type="project" value="TreeGrafter"/>
</dbReference>
<evidence type="ECO:0000259" key="4">
    <source>
        <dbReference type="PROSITE" id="PS51060"/>
    </source>
</evidence>
<dbReference type="EMBL" id="BTSY01000004">
    <property type="protein sequence ID" value="GMT24016.1"/>
    <property type="molecule type" value="Genomic_DNA"/>
</dbReference>
<evidence type="ECO:0000256" key="2">
    <source>
        <dbReference type="ARBA" id="ARBA00022679"/>
    </source>
</evidence>
<dbReference type="Pfam" id="PF02877">
    <property type="entry name" value="PARP_reg"/>
    <property type="match status" value="1"/>
</dbReference>
<dbReference type="GO" id="GO:0070212">
    <property type="term" value="P:protein poly-ADP-ribosylation"/>
    <property type="evidence" value="ECO:0007669"/>
    <property type="project" value="TreeGrafter"/>
</dbReference>
<proteinExistence type="predicted"/>
<evidence type="ECO:0000256" key="3">
    <source>
        <dbReference type="ARBA" id="ARBA00023027"/>
    </source>
</evidence>
<feature type="non-terminal residue" evidence="5">
    <location>
        <position position="1"/>
    </location>
</feature>
<feature type="domain" description="PARP alpha-helical" evidence="4">
    <location>
        <begin position="1"/>
        <end position="129"/>
    </location>
</feature>
<reference evidence="5" key="1">
    <citation type="submission" date="2023-10" db="EMBL/GenBank/DDBJ databases">
        <title>Genome assembly of Pristionchus species.</title>
        <authorList>
            <person name="Yoshida K."/>
            <person name="Sommer R.J."/>
        </authorList>
    </citation>
    <scope>NUCLEOTIDE SEQUENCE</scope>
    <source>
        <strain evidence="5">RS5133</strain>
    </source>
</reference>
<dbReference type="PANTHER" id="PTHR10459:SF117">
    <property type="entry name" value="POLY [ADP-RIBOSE] POLYMERASE TANKYRASE"/>
    <property type="match status" value="1"/>
</dbReference>
<dbReference type="Proteomes" id="UP001432322">
    <property type="component" value="Unassembled WGS sequence"/>
</dbReference>
<dbReference type="GO" id="GO:1990404">
    <property type="term" value="F:NAD+-protein mono-ADP-ribosyltransferase activity"/>
    <property type="evidence" value="ECO:0007669"/>
    <property type="project" value="TreeGrafter"/>
</dbReference>